<evidence type="ECO:0000256" key="2">
    <source>
        <dbReference type="ARBA" id="ARBA00022827"/>
    </source>
</evidence>
<dbReference type="Gene3D" id="3.50.50.60">
    <property type="entry name" value="FAD/NAD(P)-binding domain"/>
    <property type="match status" value="1"/>
</dbReference>
<comment type="domain">
    <text evidence="5">Consists of an N-terminal FAD-binding domain with a Rossman fold and a C-terminal substrate-binding domain.</text>
</comment>
<evidence type="ECO:0000313" key="7">
    <source>
        <dbReference type="EMBL" id="CAG4997688.1"/>
    </source>
</evidence>
<sequence length="374" mass="41246">MLLQNKKVAIIGAGPVGLMMAKLLQQKGTDVTVYERDKNPMARISGGTLDLHKGAGLDAMEKAGLLEQYYAMAIPMGRTVADDQGKVLFSKNASPMEQYDNPEINRTDLRLLLLESLKAGTVVWDRKFTALDANNGQWTLHFENETSAAADLVIGANGGMSGARKYVTDATIEYTGTLIVQGEVPEPETSCPGFFQLCNDNILMTASQNHLLVANPKNGDLLTYNVMFNKPEEWDMENGSKDNASIAGYLSGKLASWDERYRQLFGVTSSFIVWPTRKISLDIPWKHHRPLPITLIGDAAHIMPPFAGQGVNTGLLDAMILSENLTDGRHASLEAAIRDYEQKMIAYASEAQAETSSNEWAMLQPDFSFLKFYQ</sequence>
<dbReference type="PANTHER" id="PTHR46972">
    <property type="entry name" value="MONOOXYGENASE ASQM-RELATED"/>
    <property type="match status" value="1"/>
</dbReference>
<keyword evidence="1 5" id="KW-0285">Flavoprotein</keyword>
<keyword evidence="5" id="KW-0547">Nucleotide-binding</keyword>
<dbReference type="GO" id="GO:0071949">
    <property type="term" value="F:FAD binding"/>
    <property type="evidence" value="ECO:0007669"/>
    <property type="project" value="InterPro"/>
</dbReference>
<organism evidence="7 8">
    <name type="scientific">Dyadobacter helix</name>
    <dbReference type="NCBI Taxonomy" id="2822344"/>
    <lineage>
        <taxon>Bacteria</taxon>
        <taxon>Pseudomonadati</taxon>
        <taxon>Bacteroidota</taxon>
        <taxon>Cytophagia</taxon>
        <taxon>Cytophagales</taxon>
        <taxon>Spirosomataceae</taxon>
        <taxon>Dyadobacter</taxon>
    </lineage>
</organism>
<comment type="catalytic activity">
    <reaction evidence="5">
        <text>a tetracycline + NADPH + O2 + H(+) = an 11a-hydroxytetracycline + NADP(+) + H2O</text>
        <dbReference type="Rhea" id="RHEA:61444"/>
        <dbReference type="ChEBI" id="CHEBI:15377"/>
        <dbReference type="ChEBI" id="CHEBI:15378"/>
        <dbReference type="ChEBI" id="CHEBI:15379"/>
        <dbReference type="ChEBI" id="CHEBI:57783"/>
        <dbReference type="ChEBI" id="CHEBI:58349"/>
        <dbReference type="ChEBI" id="CHEBI:144644"/>
        <dbReference type="ChEBI" id="CHEBI:144645"/>
    </reaction>
</comment>
<dbReference type="HAMAP" id="MF_00845">
    <property type="entry name" value="TetX_monooxygenase"/>
    <property type="match status" value="1"/>
</dbReference>
<comment type="cofactor">
    <cofactor evidence="5">
        <name>FAD</name>
        <dbReference type="ChEBI" id="CHEBI:57692"/>
    </cofactor>
</comment>
<gene>
    <name evidence="7" type="primary">tetX2_1</name>
    <name evidence="7" type="ORF">DYBT9275_01831</name>
</gene>
<comment type="subcellular location">
    <subcellularLocation>
        <location evidence="5">Cytoplasm</location>
    </subcellularLocation>
</comment>
<dbReference type="RefSeq" id="WP_215238525.1">
    <property type="nucleotide sequence ID" value="NZ_CAJRAF010000002.1"/>
</dbReference>
<dbReference type="InterPro" id="IPR002938">
    <property type="entry name" value="FAD-bd"/>
</dbReference>
<feature type="domain" description="FAD-binding" evidence="6">
    <location>
        <begin position="7"/>
        <end position="168"/>
    </location>
</feature>
<keyword evidence="3 5" id="KW-0560">Oxidoreductase</keyword>
<feature type="binding site" evidence="5">
    <location>
        <position position="298"/>
    </location>
    <ligand>
        <name>FAD</name>
        <dbReference type="ChEBI" id="CHEBI:57692"/>
    </ligand>
</feature>
<comment type="function">
    <text evidence="5">An FAD-requiring monooxygenase active on some tetracycline antibiotic derivatives, which leads to their inactivation. Hydroxylates carbon 11a of tetracycline and some analogs.</text>
</comment>
<reference evidence="7" key="1">
    <citation type="submission" date="2021-04" db="EMBL/GenBank/DDBJ databases">
        <authorList>
            <person name="Rodrigo-Torres L."/>
            <person name="Arahal R. D."/>
            <person name="Lucena T."/>
        </authorList>
    </citation>
    <scope>NUCLEOTIDE SEQUENCE</scope>
    <source>
        <strain evidence="7">CECT 9275</strain>
    </source>
</reference>
<dbReference type="GO" id="GO:0005737">
    <property type="term" value="C:cytoplasm"/>
    <property type="evidence" value="ECO:0007669"/>
    <property type="project" value="UniProtKB-SubCell"/>
</dbReference>
<comment type="subunit">
    <text evidence="5">Monomer.</text>
</comment>
<accession>A0A916N3T4</accession>
<dbReference type="InterPro" id="IPR036188">
    <property type="entry name" value="FAD/NAD-bd_sf"/>
</dbReference>
<dbReference type="PANTHER" id="PTHR46972:SF1">
    <property type="entry name" value="FAD DEPENDENT OXIDOREDUCTASE DOMAIN-CONTAINING PROTEIN"/>
    <property type="match status" value="1"/>
</dbReference>
<dbReference type="Pfam" id="PF01494">
    <property type="entry name" value="FAD_binding_3"/>
    <property type="match status" value="2"/>
</dbReference>
<comment type="caution">
    <text evidence="7">The sequence shown here is derived from an EMBL/GenBank/DDBJ whole genome shotgun (WGS) entry which is preliminary data.</text>
</comment>
<protein>
    <recommendedName>
        <fullName evidence="5">Flavin-dependent monooxygenase</fullName>
    </recommendedName>
    <alternativeName>
        <fullName evidence="5">TetX monooxygenase</fullName>
        <shortName evidence="5">TetX</shortName>
        <ecNumber evidence="5">1.14.13.-</ecNumber>
    </alternativeName>
</protein>
<dbReference type="PRINTS" id="PR00420">
    <property type="entry name" value="RNGMNOXGNASE"/>
</dbReference>
<dbReference type="GO" id="GO:0004497">
    <property type="term" value="F:monooxygenase activity"/>
    <property type="evidence" value="ECO:0007669"/>
    <property type="project" value="UniProtKB-UniRule"/>
</dbReference>
<dbReference type="EMBL" id="CAJRAF010000002">
    <property type="protein sequence ID" value="CAG4997688.1"/>
    <property type="molecule type" value="Genomic_DNA"/>
</dbReference>
<feature type="domain" description="FAD-binding" evidence="6">
    <location>
        <begin position="293"/>
        <end position="326"/>
    </location>
</feature>
<keyword evidence="8" id="KW-1185">Reference proteome</keyword>
<keyword evidence="4 5" id="KW-0503">Monooxygenase</keyword>
<keyword evidence="5" id="KW-0521">NADP</keyword>
<evidence type="ECO:0000256" key="4">
    <source>
        <dbReference type="ARBA" id="ARBA00023033"/>
    </source>
</evidence>
<dbReference type="AlphaFoldDB" id="A0A916N3T4"/>
<dbReference type="EC" id="1.14.13.-" evidence="5"/>
<keyword evidence="2 5" id="KW-0274">FAD</keyword>
<evidence type="ECO:0000313" key="8">
    <source>
        <dbReference type="Proteomes" id="UP000680038"/>
    </source>
</evidence>
<evidence type="ECO:0000256" key="5">
    <source>
        <dbReference type="HAMAP-Rule" id="MF_00845"/>
    </source>
</evidence>
<feature type="binding site" evidence="5">
    <location>
        <position position="43"/>
    </location>
    <ligand>
        <name>NADPH</name>
        <dbReference type="ChEBI" id="CHEBI:57783"/>
    </ligand>
</feature>
<comment type="similarity">
    <text evidence="5">Belongs to the aromatic-ring hydroxylase family. TetX subfamily.</text>
</comment>
<evidence type="ECO:0000256" key="3">
    <source>
        <dbReference type="ARBA" id="ARBA00023002"/>
    </source>
</evidence>
<dbReference type="SUPFAM" id="SSF51905">
    <property type="entry name" value="FAD/NAD(P)-binding domain"/>
    <property type="match status" value="1"/>
</dbReference>
<feature type="binding site" evidence="5">
    <location>
        <position position="50"/>
    </location>
    <ligand>
        <name>FAD</name>
        <dbReference type="ChEBI" id="CHEBI:57692"/>
    </ligand>
</feature>
<name>A0A916N3T4_9BACT</name>
<keyword evidence="5" id="KW-0963">Cytoplasm</keyword>
<dbReference type="Proteomes" id="UP000680038">
    <property type="component" value="Unassembled WGS sequence"/>
</dbReference>
<dbReference type="GO" id="GO:0046677">
    <property type="term" value="P:response to antibiotic"/>
    <property type="evidence" value="ECO:0007669"/>
    <property type="project" value="InterPro"/>
</dbReference>
<proteinExistence type="inferred from homology"/>
<evidence type="ECO:0000259" key="6">
    <source>
        <dbReference type="Pfam" id="PF01494"/>
    </source>
</evidence>
<evidence type="ECO:0000256" key="1">
    <source>
        <dbReference type="ARBA" id="ARBA00022630"/>
    </source>
</evidence>
<feature type="binding site" evidence="5">
    <location>
        <position position="106"/>
    </location>
    <ligand>
        <name>FAD</name>
        <dbReference type="ChEBI" id="CHEBI:57692"/>
    </ligand>
</feature>
<dbReference type="InterPro" id="IPR043683">
    <property type="entry name" value="TetX_monooxygenase"/>
</dbReference>